<reference evidence="10" key="1">
    <citation type="submission" date="2016-06" db="EMBL/GenBank/DDBJ databases">
        <authorList>
            <person name="Radolfova-Krizova L."/>
            <person name="Nemec A."/>
        </authorList>
    </citation>
    <scope>NUCLEOTIDE SEQUENCE [LARGE SCALE GENOMIC DNA]</scope>
    <source>
        <strain evidence="10">ANC 4275</strain>
    </source>
</reference>
<evidence type="ECO:0000256" key="4">
    <source>
        <dbReference type="ARBA" id="ARBA00022960"/>
    </source>
</evidence>
<evidence type="ECO:0000256" key="3">
    <source>
        <dbReference type="ARBA" id="ARBA00022679"/>
    </source>
</evidence>
<dbReference type="GO" id="GO:0004180">
    <property type="term" value="F:carboxypeptidase activity"/>
    <property type="evidence" value="ECO:0007669"/>
    <property type="project" value="UniProtKB-ARBA"/>
</dbReference>
<dbReference type="UniPathway" id="UPA00219"/>
<comment type="similarity">
    <text evidence="2">Belongs to the YkuD family.</text>
</comment>
<evidence type="ECO:0000256" key="2">
    <source>
        <dbReference type="ARBA" id="ARBA00005992"/>
    </source>
</evidence>
<dbReference type="PROSITE" id="PS52029">
    <property type="entry name" value="LD_TPASE"/>
    <property type="match status" value="1"/>
</dbReference>
<accession>A0A1A7R7A4</accession>
<keyword evidence="3" id="KW-0808">Transferase</keyword>
<comment type="pathway">
    <text evidence="1 7">Cell wall biogenesis; peptidoglycan biosynthesis.</text>
</comment>
<keyword evidence="10" id="KW-1185">Reference proteome</keyword>
<dbReference type="InterPro" id="IPR005490">
    <property type="entry name" value="LD_TPept_cat_dom"/>
</dbReference>
<dbReference type="GO" id="GO:0071555">
    <property type="term" value="P:cell wall organization"/>
    <property type="evidence" value="ECO:0007669"/>
    <property type="project" value="UniProtKB-UniRule"/>
</dbReference>
<dbReference type="PANTHER" id="PTHR36699">
    <property type="entry name" value="LD-TRANSPEPTIDASE"/>
    <property type="match status" value="1"/>
</dbReference>
<dbReference type="GO" id="GO:0016740">
    <property type="term" value="F:transferase activity"/>
    <property type="evidence" value="ECO:0007669"/>
    <property type="project" value="UniProtKB-KW"/>
</dbReference>
<dbReference type="GO" id="GO:0009252">
    <property type="term" value="P:peptidoglycan biosynthetic process"/>
    <property type="evidence" value="ECO:0007669"/>
    <property type="project" value="UniProtKB-UniPathway"/>
</dbReference>
<name>A0A1A7R7A4_9GAMM</name>
<keyword evidence="6 7" id="KW-0961">Cell wall biogenesis/degradation</keyword>
<dbReference type="SUPFAM" id="SSF141523">
    <property type="entry name" value="L,D-transpeptidase catalytic domain-like"/>
    <property type="match status" value="1"/>
</dbReference>
<dbReference type="EMBL" id="LZDS01000030">
    <property type="protein sequence ID" value="OBX27354.1"/>
    <property type="molecule type" value="Genomic_DNA"/>
</dbReference>
<evidence type="ECO:0000256" key="7">
    <source>
        <dbReference type="PROSITE-ProRule" id="PRU01373"/>
    </source>
</evidence>
<feature type="active site" description="Nucleophile" evidence="7">
    <location>
        <position position="176"/>
    </location>
</feature>
<sequence>MTRKRIAIFSFATLFCIVAAYLAYQKFEKYLPTPANTLAFPQELSDAQIQKIRTETPIDNIQVHKAQRYLELKHQDQVIRRYPMRLGFQPLGHKVQEGDGKTPEGIYMIDWRNPQSAFYKSLHISYPNAVDKQKAKNLEVSAGGDIMIHGSATSLQMKAAPQLMTYFPQKDWTWGCIAVRNIDMDEIWQLVNNDTEIHIHP</sequence>
<dbReference type="Pfam" id="PF03734">
    <property type="entry name" value="YkuD"/>
    <property type="match status" value="1"/>
</dbReference>
<dbReference type="PANTHER" id="PTHR36699:SF1">
    <property type="entry name" value="L,D-TRANSPEPTIDASE YAFK-RELATED"/>
    <property type="match status" value="1"/>
</dbReference>
<keyword evidence="5 7" id="KW-0573">Peptidoglycan synthesis</keyword>
<dbReference type="Proteomes" id="UP000185753">
    <property type="component" value="Unassembled WGS sequence"/>
</dbReference>
<evidence type="ECO:0000259" key="8">
    <source>
        <dbReference type="PROSITE" id="PS52029"/>
    </source>
</evidence>
<evidence type="ECO:0000256" key="6">
    <source>
        <dbReference type="ARBA" id="ARBA00023316"/>
    </source>
</evidence>
<keyword evidence="4 7" id="KW-0133">Cell shape</keyword>
<evidence type="ECO:0000313" key="10">
    <source>
        <dbReference type="Proteomes" id="UP000185753"/>
    </source>
</evidence>
<dbReference type="CDD" id="cd16913">
    <property type="entry name" value="YkuD_like"/>
    <property type="match status" value="1"/>
</dbReference>
<dbReference type="RefSeq" id="WP_067767712.1">
    <property type="nucleotide sequence ID" value="NZ_LZDS01000030.1"/>
</dbReference>
<protein>
    <submittedName>
        <fullName evidence="9">L,D-transpeptidase catalytic domain protein</fullName>
    </submittedName>
</protein>
<dbReference type="AlphaFoldDB" id="A0A1A7R7A4"/>
<dbReference type="Gene3D" id="2.40.440.10">
    <property type="entry name" value="L,D-transpeptidase catalytic domain-like"/>
    <property type="match status" value="1"/>
</dbReference>
<organism evidence="9 10">
    <name type="scientific">Acinetobacter gandensis</name>
    <dbReference type="NCBI Taxonomy" id="1443941"/>
    <lineage>
        <taxon>Bacteria</taxon>
        <taxon>Pseudomonadati</taxon>
        <taxon>Pseudomonadota</taxon>
        <taxon>Gammaproteobacteria</taxon>
        <taxon>Moraxellales</taxon>
        <taxon>Moraxellaceae</taxon>
        <taxon>Acinetobacter</taxon>
    </lineage>
</organism>
<feature type="active site" description="Proton donor/acceptor" evidence="7">
    <location>
        <position position="149"/>
    </location>
</feature>
<gene>
    <name evidence="9" type="ORF">A9J31_10620</name>
</gene>
<dbReference type="STRING" id="1443941.A9J31_10620"/>
<proteinExistence type="inferred from homology"/>
<dbReference type="GO" id="GO:0008360">
    <property type="term" value="P:regulation of cell shape"/>
    <property type="evidence" value="ECO:0007669"/>
    <property type="project" value="UniProtKB-UniRule"/>
</dbReference>
<dbReference type="OrthoDB" id="9809748at2"/>
<evidence type="ECO:0000256" key="1">
    <source>
        <dbReference type="ARBA" id="ARBA00004752"/>
    </source>
</evidence>
<feature type="domain" description="L,D-TPase catalytic" evidence="8">
    <location>
        <begin position="59"/>
        <end position="200"/>
    </location>
</feature>
<evidence type="ECO:0000313" key="9">
    <source>
        <dbReference type="EMBL" id="OBX27354.1"/>
    </source>
</evidence>
<dbReference type="InterPro" id="IPR038063">
    <property type="entry name" value="Transpep_catalytic_dom"/>
</dbReference>
<comment type="caution">
    <text evidence="9">The sequence shown here is derived from an EMBL/GenBank/DDBJ whole genome shotgun (WGS) entry which is preliminary data.</text>
</comment>
<evidence type="ECO:0000256" key="5">
    <source>
        <dbReference type="ARBA" id="ARBA00022984"/>
    </source>
</evidence>